<name>A0A0G2J4R7_9EURO</name>
<dbReference type="InterPro" id="IPR051334">
    <property type="entry name" value="SRPK"/>
</dbReference>
<proteinExistence type="predicted"/>
<dbReference type="OrthoDB" id="5979581at2759"/>
<dbReference type="PANTHER" id="PTHR47634:SF9">
    <property type="entry name" value="PROTEIN KINASE DOMAIN-CONTAINING PROTEIN-RELATED"/>
    <property type="match status" value="1"/>
</dbReference>
<keyword evidence="5" id="KW-0418">Kinase</keyword>
<dbReference type="EC" id="2.7.11.1" evidence="1"/>
<evidence type="ECO:0000256" key="6">
    <source>
        <dbReference type="ARBA" id="ARBA00022840"/>
    </source>
</evidence>
<evidence type="ECO:0000256" key="4">
    <source>
        <dbReference type="ARBA" id="ARBA00022741"/>
    </source>
</evidence>
<protein>
    <recommendedName>
        <fullName evidence="1">non-specific serine/threonine protein kinase</fullName>
        <ecNumber evidence="1">2.7.11.1</ecNumber>
    </recommendedName>
</protein>
<organism evidence="10 11">
    <name type="scientific">[Emmonsia] crescens</name>
    <dbReference type="NCBI Taxonomy" id="73230"/>
    <lineage>
        <taxon>Eukaryota</taxon>
        <taxon>Fungi</taxon>
        <taxon>Dikarya</taxon>
        <taxon>Ascomycota</taxon>
        <taxon>Pezizomycotina</taxon>
        <taxon>Eurotiomycetes</taxon>
        <taxon>Eurotiomycetidae</taxon>
        <taxon>Onygenales</taxon>
        <taxon>Ajellomycetaceae</taxon>
        <taxon>Emergomyces</taxon>
    </lineage>
</organism>
<dbReference type="PANTHER" id="PTHR47634">
    <property type="entry name" value="PROTEIN KINASE DOMAIN-CONTAINING PROTEIN-RELATED"/>
    <property type="match status" value="1"/>
</dbReference>
<evidence type="ECO:0000256" key="5">
    <source>
        <dbReference type="ARBA" id="ARBA00022777"/>
    </source>
</evidence>
<keyword evidence="2" id="KW-0723">Serine/threonine-protein kinase</keyword>
<keyword evidence="6" id="KW-0067">ATP-binding</keyword>
<evidence type="ECO:0000313" key="11">
    <source>
        <dbReference type="Proteomes" id="UP000034164"/>
    </source>
</evidence>
<dbReference type="GO" id="GO:0050684">
    <property type="term" value="P:regulation of mRNA processing"/>
    <property type="evidence" value="ECO:0007669"/>
    <property type="project" value="TreeGrafter"/>
</dbReference>
<accession>A0A0G2J4R7</accession>
<evidence type="ECO:0000313" key="10">
    <source>
        <dbReference type="EMBL" id="KKZ66099.1"/>
    </source>
</evidence>
<evidence type="ECO:0000256" key="8">
    <source>
        <dbReference type="ARBA" id="ARBA00048679"/>
    </source>
</evidence>
<dbReference type="GO" id="GO:0000245">
    <property type="term" value="P:spliceosomal complex assembly"/>
    <property type="evidence" value="ECO:0007669"/>
    <property type="project" value="TreeGrafter"/>
</dbReference>
<dbReference type="GO" id="GO:0004674">
    <property type="term" value="F:protein serine/threonine kinase activity"/>
    <property type="evidence" value="ECO:0007669"/>
    <property type="project" value="UniProtKB-KW"/>
</dbReference>
<comment type="catalytic activity">
    <reaction evidence="8">
        <text>L-seryl-[protein] + ATP = O-phospho-L-seryl-[protein] + ADP + H(+)</text>
        <dbReference type="Rhea" id="RHEA:17989"/>
        <dbReference type="Rhea" id="RHEA-COMP:9863"/>
        <dbReference type="Rhea" id="RHEA-COMP:11604"/>
        <dbReference type="ChEBI" id="CHEBI:15378"/>
        <dbReference type="ChEBI" id="CHEBI:29999"/>
        <dbReference type="ChEBI" id="CHEBI:30616"/>
        <dbReference type="ChEBI" id="CHEBI:83421"/>
        <dbReference type="ChEBI" id="CHEBI:456216"/>
        <dbReference type="EC" id="2.7.11.1"/>
    </reaction>
</comment>
<comment type="catalytic activity">
    <reaction evidence="7">
        <text>L-threonyl-[protein] + ATP = O-phospho-L-threonyl-[protein] + ADP + H(+)</text>
        <dbReference type="Rhea" id="RHEA:46608"/>
        <dbReference type="Rhea" id="RHEA-COMP:11060"/>
        <dbReference type="Rhea" id="RHEA-COMP:11605"/>
        <dbReference type="ChEBI" id="CHEBI:15378"/>
        <dbReference type="ChEBI" id="CHEBI:30013"/>
        <dbReference type="ChEBI" id="CHEBI:30616"/>
        <dbReference type="ChEBI" id="CHEBI:61977"/>
        <dbReference type="ChEBI" id="CHEBI:456216"/>
        <dbReference type="EC" id="2.7.11.1"/>
    </reaction>
</comment>
<evidence type="ECO:0000259" key="9">
    <source>
        <dbReference type="PROSITE" id="PS50011"/>
    </source>
</evidence>
<comment type="caution">
    <text evidence="10">The sequence shown here is derived from an EMBL/GenBank/DDBJ whole genome shotgun (WGS) entry which is preliminary data.</text>
</comment>
<evidence type="ECO:0000256" key="7">
    <source>
        <dbReference type="ARBA" id="ARBA00047899"/>
    </source>
</evidence>
<dbReference type="InterPro" id="IPR011009">
    <property type="entry name" value="Kinase-like_dom_sf"/>
</dbReference>
<dbReference type="GO" id="GO:0005634">
    <property type="term" value="C:nucleus"/>
    <property type="evidence" value="ECO:0007669"/>
    <property type="project" value="TreeGrafter"/>
</dbReference>
<dbReference type="GO" id="GO:0005524">
    <property type="term" value="F:ATP binding"/>
    <property type="evidence" value="ECO:0007669"/>
    <property type="project" value="UniProtKB-KW"/>
</dbReference>
<dbReference type="EMBL" id="LCZI01000530">
    <property type="protein sequence ID" value="KKZ66099.1"/>
    <property type="molecule type" value="Genomic_DNA"/>
</dbReference>
<dbReference type="Proteomes" id="UP000034164">
    <property type="component" value="Unassembled WGS sequence"/>
</dbReference>
<feature type="domain" description="Protein kinase" evidence="9">
    <location>
        <begin position="69"/>
        <end position="419"/>
    </location>
</feature>
<dbReference type="Pfam" id="PF00069">
    <property type="entry name" value="Pkinase"/>
    <property type="match status" value="1"/>
</dbReference>
<dbReference type="VEuPathDB" id="FungiDB:EMCG_08164"/>
<dbReference type="AlphaFoldDB" id="A0A0G2J4R7"/>
<dbReference type="InterPro" id="IPR000719">
    <property type="entry name" value="Prot_kinase_dom"/>
</dbReference>
<dbReference type="GO" id="GO:0005737">
    <property type="term" value="C:cytoplasm"/>
    <property type="evidence" value="ECO:0007669"/>
    <property type="project" value="TreeGrafter"/>
</dbReference>
<gene>
    <name evidence="10" type="ORF">EMCG_08164</name>
</gene>
<evidence type="ECO:0000256" key="3">
    <source>
        <dbReference type="ARBA" id="ARBA00022679"/>
    </source>
</evidence>
<evidence type="ECO:0000256" key="1">
    <source>
        <dbReference type="ARBA" id="ARBA00012513"/>
    </source>
</evidence>
<dbReference type="Gene3D" id="1.10.510.10">
    <property type="entry name" value="Transferase(Phosphotransferase) domain 1"/>
    <property type="match status" value="1"/>
</dbReference>
<dbReference type="SUPFAM" id="SSF56112">
    <property type="entry name" value="Protein kinase-like (PK-like)"/>
    <property type="match status" value="1"/>
</dbReference>
<keyword evidence="3" id="KW-0808">Transferase</keyword>
<dbReference type="SMART" id="SM00220">
    <property type="entry name" value="S_TKc"/>
    <property type="match status" value="1"/>
</dbReference>
<keyword evidence="4" id="KW-0547">Nucleotide-binding</keyword>
<sequence length="428" mass="49533">MRLLIPSLPPSLVVQPRCVKPRCVRAPLVARRWTHKMADSQRIEEQTLPFYHQKRYYPVKIGQLFNNRYRTIAKLGYGAYSTVWLTWDERAKEYISLKICIQTDDAESSPVLNEIRMLRRLNEFAKVDHPGLDFTRLAQDIFETDSNLFSGHRHYCITFKPQGNSVRTLQETFPNAMLPKLLVRSVIHHLFFSVNWLHATCGAAHTDISPQNVLMQLENDTSLKDVEDRESRNPSIPAIMSDTVIYKSQPTILELSGHPILTDFGQMRLVKGCTNQDWWMPDLYRAPEVLLQLPWGFPVDIWSIGVMTLELLEGKNLFDPIDRVHDQYVLPLALAQYIGYLGPPPLEIIRQSPLFSTYFDPEGNWISEPPIPKTSLEEFVTAIPPGEEKDQFLRFIRKILTWDQEVRATSIDIISDAWLMRPVEDMML</sequence>
<dbReference type="PROSITE" id="PS50011">
    <property type="entry name" value="PROTEIN_KINASE_DOM"/>
    <property type="match status" value="1"/>
</dbReference>
<evidence type="ECO:0000256" key="2">
    <source>
        <dbReference type="ARBA" id="ARBA00022527"/>
    </source>
</evidence>
<reference evidence="11" key="1">
    <citation type="journal article" date="2015" name="PLoS Genet.">
        <title>The dynamic genome and transcriptome of the human fungal pathogen Blastomyces and close relative Emmonsia.</title>
        <authorList>
            <person name="Munoz J.F."/>
            <person name="Gauthier G.M."/>
            <person name="Desjardins C.A."/>
            <person name="Gallo J.E."/>
            <person name="Holder J."/>
            <person name="Sullivan T.D."/>
            <person name="Marty A.J."/>
            <person name="Carmen J.C."/>
            <person name="Chen Z."/>
            <person name="Ding L."/>
            <person name="Gujja S."/>
            <person name="Magrini V."/>
            <person name="Misas E."/>
            <person name="Mitreva M."/>
            <person name="Priest M."/>
            <person name="Saif S."/>
            <person name="Whiston E.A."/>
            <person name="Young S."/>
            <person name="Zeng Q."/>
            <person name="Goldman W.E."/>
            <person name="Mardis E.R."/>
            <person name="Taylor J.W."/>
            <person name="McEwen J.G."/>
            <person name="Clay O.K."/>
            <person name="Klein B.S."/>
            <person name="Cuomo C.A."/>
        </authorList>
    </citation>
    <scope>NUCLEOTIDE SEQUENCE [LARGE SCALE GENOMIC DNA]</scope>
    <source>
        <strain evidence="11">UAMH 3008</strain>
    </source>
</reference>
<dbReference type="Gene3D" id="3.30.200.20">
    <property type="entry name" value="Phosphorylase Kinase, domain 1"/>
    <property type="match status" value="1"/>
</dbReference>